<gene>
    <name evidence="1" type="ORF">GCM10023175_46380</name>
</gene>
<dbReference type="RefSeq" id="WP_345422347.1">
    <property type="nucleotide sequence ID" value="NZ_BAABGT010000072.1"/>
</dbReference>
<accession>A0ABP8RWP4</accession>
<sequence length="40" mass="4273">MRAVLDEDRYRTAARAMADRTAAAPGIALLDRVVDALVSA</sequence>
<reference evidence="2" key="1">
    <citation type="journal article" date="2019" name="Int. J. Syst. Evol. Microbiol.">
        <title>The Global Catalogue of Microorganisms (GCM) 10K type strain sequencing project: providing services to taxonomists for standard genome sequencing and annotation.</title>
        <authorList>
            <consortium name="The Broad Institute Genomics Platform"/>
            <consortium name="The Broad Institute Genome Sequencing Center for Infectious Disease"/>
            <person name="Wu L."/>
            <person name="Ma J."/>
        </authorList>
    </citation>
    <scope>NUCLEOTIDE SEQUENCE [LARGE SCALE GENOMIC DNA]</scope>
    <source>
        <strain evidence="2">JCM 17906</strain>
    </source>
</reference>
<proteinExistence type="predicted"/>
<keyword evidence="2" id="KW-1185">Reference proteome</keyword>
<evidence type="ECO:0000313" key="2">
    <source>
        <dbReference type="Proteomes" id="UP001501598"/>
    </source>
</evidence>
<protein>
    <submittedName>
        <fullName evidence="1">Uncharacterized protein</fullName>
    </submittedName>
</protein>
<comment type="caution">
    <text evidence="1">The sequence shown here is derived from an EMBL/GenBank/DDBJ whole genome shotgun (WGS) entry which is preliminary data.</text>
</comment>
<organism evidence="1 2">
    <name type="scientific">Pseudonocardia xishanensis</name>
    <dbReference type="NCBI Taxonomy" id="630995"/>
    <lineage>
        <taxon>Bacteria</taxon>
        <taxon>Bacillati</taxon>
        <taxon>Actinomycetota</taxon>
        <taxon>Actinomycetes</taxon>
        <taxon>Pseudonocardiales</taxon>
        <taxon>Pseudonocardiaceae</taxon>
        <taxon>Pseudonocardia</taxon>
    </lineage>
</organism>
<dbReference type="Proteomes" id="UP001501598">
    <property type="component" value="Unassembled WGS sequence"/>
</dbReference>
<dbReference type="EMBL" id="BAABGT010000072">
    <property type="protein sequence ID" value="GAA4552480.1"/>
    <property type="molecule type" value="Genomic_DNA"/>
</dbReference>
<evidence type="ECO:0000313" key="1">
    <source>
        <dbReference type="EMBL" id="GAA4552480.1"/>
    </source>
</evidence>
<name>A0ABP8RWP4_9PSEU</name>